<organism evidence="2">
    <name type="scientific">Caldilinea aerophila</name>
    <dbReference type="NCBI Taxonomy" id="133453"/>
    <lineage>
        <taxon>Bacteria</taxon>
        <taxon>Bacillati</taxon>
        <taxon>Chloroflexota</taxon>
        <taxon>Caldilineae</taxon>
        <taxon>Caldilineales</taxon>
        <taxon>Caldilineaceae</taxon>
        <taxon>Caldilinea</taxon>
    </lineage>
</organism>
<reference evidence="2" key="1">
    <citation type="journal article" date="2020" name="mSystems">
        <title>Genome- and Community-Level Interaction Insights into Carbon Utilization and Element Cycling Functions of Hydrothermarchaeota in Hydrothermal Sediment.</title>
        <authorList>
            <person name="Zhou Z."/>
            <person name="Liu Y."/>
            <person name="Xu W."/>
            <person name="Pan J."/>
            <person name="Luo Z.H."/>
            <person name="Li M."/>
        </authorList>
    </citation>
    <scope>NUCLEOTIDE SEQUENCE [LARGE SCALE GENOMIC DNA]</scope>
    <source>
        <strain evidence="2">SpSt-289</strain>
    </source>
</reference>
<evidence type="ECO:0000256" key="1">
    <source>
        <dbReference type="SAM" id="Phobius"/>
    </source>
</evidence>
<gene>
    <name evidence="2" type="ORF">ENQ20_02895</name>
</gene>
<feature type="transmembrane region" description="Helical" evidence="1">
    <location>
        <begin position="91"/>
        <end position="111"/>
    </location>
</feature>
<evidence type="ECO:0000313" key="2">
    <source>
        <dbReference type="EMBL" id="HDX30423.1"/>
    </source>
</evidence>
<dbReference type="AlphaFoldDB" id="A0A7C1J8X4"/>
<keyword evidence="1" id="KW-0812">Transmembrane</keyword>
<name>A0A7C1J8X4_9CHLR</name>
<proteinExistence type="predicted"/>
<dbReference type="Gene3D" id="1.25.40.10">
    <property type="entry name" value="Tetratricopeptide repeat domain"/>
    <property type="match status" value="1"/>
</dbReference>
<keyword evidence="1" id="KW-1133">Transmembrane helix</keyword>
<accession>A0A7C1J8X4</accession>
<protein>
    <submittedName>
        <fullName evidence="2">Tetratricopeptide repeat protein</fullName>
    </submittedName>
</protein>
<sequence>MPSQKLTGTLEEQCEFLYNLALEKMSQGNYTGAIHALKEIVKYKPDYRDAAQLLAEAKERKSEQTFLLLMAVFGGSVAVAIGGAMGVPNDFIFLIVVVVGALVGYAVGNLIRSFRHRRTP</sequence>
<dbReference type="SUPFAM" id="SSF48452">
    <property type="entry name" value="TPR-like"/>
    <property type="match status" value="1"/>
</dbReference>
<dbReference type="EMBL" id="DSMG01000038">
    <property type="protein sequence ID" value="HDX30423.1"/>
    <property type="molecule type" value="Genomic_DNA"/>
</dbReference>
<comment type="caution">
    <text evidence="2">The sequence shown here is derived from an EMBL/GenBank/DDBJ whole genome shotgun (WGS) entry which is preliminary data.</text>
</comment>
<feature type="transmembrane region" description="Helical" evidence="1">
    <location>
        <begin position="66"/>
        <end position="85"/>
    </location>
</feature>
<dbReference type="InterPro" id="IPR011990">
    <property type="entry name" value="TPR-like_helical_dom_sf"/>
</dbReference>
<keyword evidence="1" id="KW-0472">Membrane</keyword>